<reference evidence="2 3" key="1">
    <citation type="submission" date="2019-06" db="EMBL/GenBank/DDBJ databases">
        <title>Whole genome shotgun sequence of Streptomyces cacaoi subsp. cacaoi NBRC 12748.</title>
        <authorList>
            <person name="Hosoyama A."/>
            <person name="Uohara A."/>
            <person name="Ohji S."/>
            <person name="Ichikawa N."/>
        </authorList>
    </citation>
    <scope>NUCLEOTIDE SEQUENCE [LARGE SCALE GENOMIC DNA]</scope>
    <source>
        <strain evidence="2 3">NBRC 12748</strain>
    </source>
</reference>
<dbReference type="SUPFAM" id="SSF52402">
    <property type="entry name" value="Adenine nucleotide alpha hydrolases-like"/>
    <property type="match status" value="1"/>
</dbReference>
<dbReference type="Gene3D" id="3.40.50.620">
    <property type="entry name" value="HUPs"/>
    <property type="match status" value="1"/>
</dbReference>
<name>A0A4Y3QUV3_STRCI</name>
<organism evidence="2 3">
    <name type="scientific">Streptomyces cacaoi</name>
    <dbReference type="NCBI Taxonomy" id="1898"/>
    <lineage>
        <taxon>Bacteria</taxon>
        <taxon>Bacillati</taxon>
        <taxon>Actinomycetota</taxon>
        <taxon>Actinomycetes</taxon>
        <taxon>Kitasatosporales</taxon>
        <taxon>Streptomycetaceae</taxon>
        <taxon>Streptomyces</taxon>
    </lineage>
</organism>
<dbReference type="RefSeq" id="WP_086815164.1">
    <property type="nucleotide sequence ID" value="NZ_BJMM01000006.1"/>
</dbReference>
<keyword evidence="3" id="KW-1185">Reference proteome</keyword>
<dbReference type="EMBL" id="BJMM01000006">
    <property type="protein sequence ID" value="GEB49196.1"/>
    <property type="molecule type" value="Genomic_DNA"/>
</dbReference>
<evidence type="ECO:0000259" key="1">
    <source>
        <dbReference type="Pfam" id="PF00733"/>
    </source>
</evidence>
<dbReference type="AlphaFoldDB" id="A0A4Y3QUV3"/>
<dbReference type="GO" id="GO:0004066">
    <property type="term" value="F:asparagine synthase (glutamine-hydrolyzing) activity"/>
    <property type="evidence" value="ECO:0007669"/>
    <property type="project" value="InterPro"/>
</dbReference>
<comment type="caution">
    <text evidence="2">The sequence shown here is derived from an EMBL/GenBank/DDBJ whole genome shotgun (WGS) entry which is preliminary data.</text>
</comment>
<sequence length="584" mass="62582">MHEEWISTAGTEGSPVGLPGVRVGTGCPVQTIANRQVRILLAGDFPLPGPQARRRLLDAATAGRWEELTQLPGSYWVAAHDSAERQFVSGDLSGFRSIFYTSTGRGTAWSTSARHLAEARGAAPDLPLLAARIAAGPQHWPDRTAWEGVRAVPGGCGLLLQPSAEPRLVDVTARRQGVPLDEGAPAFAGAVQSAVNWRLRAGDGTAGADVSGGLDSSSLAILASRTGTVCAVTYADAYTSDEDLTYARRTAEHIGARLHVGTGGREELPFGWTLQQPLTDQPVAAALTNRQHQLYLRPAAGLPFHLTGNGGDVVLDSCSAAWVGMVQSGRRREARRQVTGWARARNRAPRDLWQAVTRAAGSSRAEALNEAAWRLRRGVVESKRPGVWAWCHLGQFGTWLTAEGRETVAALLEEAARSRLPGQSDRADIEEQTASLRLNGGEMRDTSPLAAEWGVRQVHPFLDNQVVRAAFAMPPAERHGITTFKPLLGRALPELPAWLTSRHSKGSFGRQALAGMRAHRTPLADLIRSSALTTSGLMDPDRAVNALARVGDVQADALYDLQRLAMTCQWLAHHAAGTPLAKGA</sequence>
<accession>A0A4Y3QUV3</accession>
<protein>
    <submittedName>
        <fullName evidence="2">Asparagine synthase</fullName>
    </submittedName>
</protein>
<evidence type="ECO:0000313" key="3">
    <source>
        <dbReference type="Proteomes" id="UP000319210"/>
    </source>
</evidence>
<gene>
    <name evidence="2" type="primary">asnB_4</name>
    <name evidence="2" type="ORF">SCA03_17470</name>
</gene>
<dbReference type="InterPro" id="IPR001962">
    <property type="entry name" value="Asn_synthase"/>
</dbReference>
<dbReference type="OrthoDB" id="7053173at2"/>
<dbReference type="GO" id="GO:0006529">
    <property type="term" value="P:asparagine biosynthetic process"/>
    <property type="evidence" value="ECO:0007669"/>
    <property type="project" value="InterPro"/>
</dbReference>
<dbReference type="Proteomes" id="UP000319210">
    <property type="component" value="Unassembled WGS sequence"/>
</dbReference>
<dbReference type="Pfam" id="PF00733">
    <property type="entry name" value="Asn_synthase"/>
    <property type="match status" value="1"/>
</dbReference>
<proteinExistence type="predicted"/>
<evidence type="ECO:0000313" key="2">
    <source>
        <dbReference type="EMBL" id="GEB49196.1"/>
    </source>
</evidence>
<dbReference type="InterPro" id="IPR014729">
    <property type="entry name" value="Rossmann-like_a/b/a_fold"/>
</dbReference>
<feature type="domain" description="Asparagine synthetase" evidence="1">
    <location>
        <begin position="188"/>
        <end position="571"/>
    </location>
</feature>